<dbReference type="GO" id="GO:0005249">
    <property type="term" value="F:voltage-gated potassium channel activity"/>
    <property type="evidence" value="ECO:0007669"/>
    <property type="project" value="TreeGrafter"/>
</dbReference>
<dbReference type="SUPFAM" id="SSF51206">
    <property type="entry name" value="cAMP-binding domain-like"/>
    <property type="match status" value="1"/>
</dbReference>
<feature type="domain" description="Cyclic nucleotide-binding" evidence="3">
    <location>
        <begin position="726"/>
        <end position="827"/>
    </location>
</feature>
<feature type="compositionally biased region" description="Basic and acidic residues" evidence="1">
    <location>
        <begin position="1391"/>
        <end position="1402"/>
    </location>
</feature>
<evidence type="ECO:0000313" key="5">
    <source>
        <dbReference type="Proteomes" id="UP000009168"/>
    </source>
</evidence>
<dbReference type="Proteomes" id="UP000009168">
    <property type="component" value="Unassembled WGS sequence"/>
</dbReference>
<evidence type="ECO:0000313" key="4">
    <source>
        <dbReference type="EMBL" id="EAR86210.2"/>
    </source>
</evidence>
<dbReference type="CDD" id="cd00038">
    <property type="entry name" value="CAP_ED"/>
    <property type="match status" value="1"/>
</dbReference>
<keyword evidence="2" id="KW-1133">Transmembrane helix</keyword>
<dbReference type="InParanoid" id="Q22LQ6"/>
<dbReference type="Gene3D" id="1.10.287.630">
    <property type="entry name" value="Helix hairpin bin"/>
    <property type="match status" value="1"/>
</dbReference>
<dbReference type="GO" id="GO:0003254">
    <property type="term" value="P:regulation of membrane depolarization"/>
    <property type="evidence" value="ECO:0007669"/>
    <property type="project" value="TreeGrafter"/>
</dbReference>
<dbReference type="SUPFAM" id="SSF81324">
    <property type="entry name" value="Voltage-gated potassium channels"/>
    <property type="match status" value="1"/>
</dbReference>
<dbReference type="PROSITE" id="PS50042">
    <property type="entry name" value="CNMP_BINDING_3"/>
    <property type="match status" value="1"/>
</dbReference>
<dbReference type="Gene3D" id="1.10.287.70">
    <property type="match status" value="1"/>
</dbReference>
<evidence type="ECO:0000256" key="1">
    <source>
        <dbReference type="SAM" id="MobiDB-lite"/>
    </source>
</evidence>
<dbReference type="InterPro" id="IPR018490">
    <property type="entry name" value="cNMP-bd_dom_sf"/>
</dbReference>
<organism evidence="4 5">
    <name type="scientific">Tetrahymena thermophila (strain SB210)</name>
    <dbReference type="NCBI Taxonomy" id="312017"/>
    <lineage>
        <taxon>Eukaryota</taxon>
        <taxon>Sar</taxon>
        <taxon>Alveolata</taxon>
        <taxon>Ciliophora</taxon>
        <taxon>Intramacronucleata</taxon>
        <taxon>Oligohymenophorea</taxon>
        <taxon>Hymenostomatida</taxon>
        <taxon>Tetrahymenina</taxon>
        <taxon>Tetrahymenidae</taxon>
        <taxon>Tetrahymena</taxon>
    </lineage>
</organism>
<dbReference type="eggNOG" id="KOG0500">
    <property type="taxonomic scope" value="Eukaryota"/>
</dbReference>
<feature type="region of interest" description="Disordered" evidence="1">
    <location>
        <begin position="231"/>
        <end position="269"/>
    </location>
</feature>
<dbReference type="GO" id="GO:0035725">
    <property type="term" value="P:sodium ion transmembrane transport"/>
    <property type="evidence" value="ECO:0007669"/>
    <property type="project" value="TreeGrafter"/>
</dbReference>
<dbReference type="GO" id="GO:0098855">
    <property type="term" value="C:HCN channel complex"/>
    <property type="evidence" value="ECO:0007669"/>
    <property type="project" value="TreeGrafter"/>
</dbReference>
<dbReference type="OrthoDB" id="421226at2759"/>
<dbReference type="InterPro" id="IPR051413">
    <property type="entry name" value="K/Na_HCN_channel"/>
</dbReference>
<feature type="region of interest" description="Disordered" evidence="1">
    <location>
        <begin position="150"/>
        <end position="179"/>
    </location>
</feature>
<feature type="region of interest" description="Disordered" evidence="1">
    <location>
        <begin position="195"/>
        <end position="217"/>
    </location>
</feature>
<dbReference type="Gene3D" id="2.60.120.10">
    <property type="entry name" value="Jelly Rolls"/>
    <property type="match status" value="1"/>
</dbReference>
<dbReference type="HOGENOM" id="CLU_255767_0_0_1"/>
<feature type="compositionally biased region" description="Polar residues" evidence="1">
    <location>
        <begin position="157"/>
        <end position="177"/>
    </location>
</feature>
<protein>
    <submittedName>
        <fullName evidence="4">Cation channel family protein</fullName>
    </submittedName>
</protein>
<reference evidence="5" key="1">
    <citation type="journal article" date="2006" name="PLoS Biol.">
        <title>Macronuclear genome sequence of the ciliate Tetrahymena thermophila, a model eukaryote.</title>
        <authorList>
            <person name="Eisen J.A."/>
            <person name="Coyne R.S."/>
            <person name="Wu M."/>
            <person name="Wu D."/>
            <person name="Thiagarajan M."/>
            <person name="Wortman J.R."/>
            <person name="Badger J.H."/>
            <person name="Ren Q."/>
            <person name="Amedeo P."/>
            <person name="Jones K.M."/>
            <person name="Tallon L.J."/>
            <person name="Delcher A.L."/>
            <person name="Salzberg S.L."/>
            <person name="Silva J.C."/>
            <person name="Haas B.J."/>
            <person name="Majoros W.H."/>
            <person name="Farzad M."/>
            <person name="Carlton J.M."/>
            <person name="Smith R.K. Jr."/>
            <person name="Garg J."/>
            <person name="Pearlman R.E."/>
            <person name="Karrer K.M."/>
            <person name="Sun L."/>
            <person name="Manning G."/>
            <person name="Elde N.C."/>
            <person name="Turkewitz A.P."/>
            <person name="Asai D.J."/>
            <person name="Wilkes D.E."/>
            <person name="Wang Y."/>
            <person name="Cai H."/>
            <person name="Collins K."/>
            <person name="Stewart B.A."/>
            <person name="Lee S.R."/>
            <person name="Wilamowska K."/>
            <person name="Weinberg Z."/>
            <person name="Ruzzo W.L."/>
            <person name="Wloga D."/>
            <person name="Gaertig J."/>
            <person name="Frankel J."/>
            <person name="Tsao C.-C."/>
            <person name="Gorovsky M.A."/>
            <person name="Keeling P.J."/>
            <person name="Waller R.F."/>
            <person name="Patron N.J."/>
            <person name="Cherry J.M."/>
            <person name="Stover N.A."/>
            <person name="Krieger C.J."/>
            <person name="del Toro C."/>
            <person name="Ryder H.F."/>
            <person name="Williamson S.C."/>
            <person name="Barbeau R.A."/>
            <person name="Hamilton E.P."/>
            <person name="Orias E."/>
        </authorList>
    </citation>
    <scope>NUCLEOTIDE SEQUENCE [LARGE SCALE GENOMIC DNA]</scope>
    <source>
        <strain evidence="5">SB210</strain>
    </source>
</reference>
<gene>
    <name evidence="4" type="ORF">TTHERM_00700930</name>
</gene>
<dbReference type="InterPro" id="IPR000595">
    <property type="entry name" value="cNMP-bd_dom"/>
</dbReference>
<dbReference type="SMART" id="SM00100">
    <property type="entry name" value="cNMP"/>
    <property type="match status" value="1"/>
</dbReference>
<feature type="transmembrane region" description="Helical" evidence="2">
    <location>
        <begin position="522"/>
        <end position="546"/>
    </location>
</feature>
<dbReference type="RefSeq" id="XP_976805.2">
    <property type="nucleotide sequence ID" value="XM_971712.2"/>
</dbReference>
<dbReference type="Pfam" id="PF07885">
    <property type="entry name" value="Ion_trans_2"/>
    <property type="match status" value="1"/>
</dbReference>
<feature type="transmembrane region" description="Helical" evidence="2">
    <location>
        <begin position="594"/>
        <end position="611"/>
    </location>
</feature>
<proteinExistence type="predicted"/>
<dbReference type="PANTHER" id="PTHR45689:SF5">
    <property type="entry name" value="I[[H]] CHANNEL, ISOFORM E"/>
    <property type="match status" value="1"/>
</dbReference>
<dbReference type="PANTHER" id="PTHR45689">
    <property type="entry name" value="I[[H]] CHANNEL, ISOFORM E"/>
    <property type="match status" value="1"/>
</dbReference>
<evidence type="ECO:0000256" key="2">
    <source>
        <dbReference type="SAM" id="Phobius"/>
    </source>
</evidence>
<keyword evidence="2" id="KW-0812">Transmembrane</keyword>
<dbReference type="Pfam" id="PF00027">
    <property type="entry name" value="cNMP_binding"/>
    <property type="match status" value="1"/>
</dbReference>
<feature type="transmembrane region" description="Helical" evidence="2">
    <location>
        <begin position="384"/>
        <end position="406"/>
    </location>
</feature>
<keyword evidence="2" id="KW-0472">Membrane</keyword>
<sequence>MYNEMVEIFYSRQHEKTLTEDEYGTKNISINRIQSSLQELSTKKIQLDAEINPKMQKSIQIIDSKKQIQSQNEENQLSYIQNNNEISYLQFKNGNYDTDIPKQNQKCQLQDSLSMSMQNDNKKLVYFDCYDLKNSLQHIQNINNSTSNLNTLLGSPSFKNKPQSHESNTPQGANEMQQDQKKVISKYFTSNIDSKEVERVQSNQQSDNKIEYQQDVQSKKQTGSFRIALQNNNNNQNGGGAIESPNKKQKQILSSVHHLSRKKDSRKITENEKQLLQKKQKRNNFIHIIMKMKNYAYKMASNIESKRLALLQRQKFYYLRDKTINYDKQEKENYEFYDYNYFQKIIHLFFKQANSIKLIKTIRKNTPTIPLFHPQSIMKFIWDILNMIIVIVFFFYLPLYFIYGIPFSSAFYLENLDIFLATIATLDVFVKLNTVQYKKGNLLHSRTLILLEQISKDGLLNISFVIIVWINVAQQRNQLELVKDNKISVLFFMVALFKVFKQTTFKNRIYDRFYLRKMNRGFISLLQIFFNLFIVSHLFACIWLVFGKMDQTEDSIFCAQQGSSYYNINNCSYTWLDKLQGIKNLNFYEQYLRAYYFTTVTMITVGYGDIIPVNSREYLLSVLTMLIACGMFGYSLNSIGQILSEMNINNKEYDEHFNAIYGFMHKKNVSIDLQVQVREYLQYFFIQSNQEDIQKQQKVIALLPESLQNQMMLEANKIVFEKSPLFRKNFSQQIIQKTIKLIEQKEFKPGQKIIMQEVENDYCIYFIEKGSVEIYNSNNNEKLKVLHKGDYFGEIQFFTGKSSQLSVRSVEFTKLLSIKRSNFYELIQSSPIDLEKFCMIKDSITFNNKLDLVGVVCYCCKSTTHLVTECNFIHLCSDKFKIIKEYAKNDFQTRDKDIQRKSFSYNSLQVKHQVEEGAKQFIDENLEDLSWQGWFNDAMKQEFQEDLNLIKNGRGQPSLRTIGNQQNLNNIQKIKSQQNIQNQLQNIKLQYQFIKNTNVNNQDNTNMNMNSELNYIDRQDRQSIQIQQKSYNTLDKQSLQVQQKSNNNFQYTVNNDDYSQSSNNGCTQCKKVYFSIKSLQDKIVDDDQGDNKSQLTQQCQHSQFVTQQNQPSNIYNNFIQGDGGNILNTPTNRQRQLSNMSEMCPSPYSANNKLYVNVNTPNYFNTNNLNPQTSLGFQFYNPQNSNYSIPEFVNPNSSQESNHLTNNDNYSQFSNKIKLEDNKLYNKQIYQQKSFNQNDQKEQYANKSSLKTDILSMKKSQNRYLSKQLSSYFQKQANEALLKQLKELFQQPQKQNTQDCDFQFETLKSYQFYMPQNNYERVLLLYSVQMRKHQTFQYKTIKSLSNKNNDNKPNEPNQKSQPPHQNEAPKNIQYYQDLIKENQLQNQSKQQLEEDSKSNKSK</sequence>
<dbReference type="InterPro" id="IPR013099">
    <property type="entry name" value="K_chnl_dom"/>
</dbReference>
<dbReference type="EMBL" id="GG662861">
    <property type="protein sequence ID" value="EAR86210.2"/>
    <property type="molecule type" value="Genomic_DNA"/>
</dbReference>
<name>Q22LQ6_TETTS</name>
<dbReference type="GeneID" id="7837880"/>
<accession>Q22LQ6</accession>
<feature type="region of interest" description="Disordered" evidence="1">
    <location>
        <begin position="1343"/>
        <end position="1402"/>
    </location>
</feature>
<feature type="transmembrane region" description="Helical" evidence="2">
    <location>
        <begin position="618"/>
        <end position="636"/>
    </location>
</feature>
<evidence type="ECO:0000259" key="3">
    <source>
        <dbReference type="PROSITE" id="PS50042"/>
    </source>
</evidence>
<keyword evidence="5" id="KW-1185">Reference proteome</keyword>
<dbReference type="KEGG" id="tet:TTHERM_00700930"/>
<dbReference type="InterPro" id="IPR014710">
    <property type="entry name" value="RmlC-like_jellyroll"/>
</dbReference>